<keyword evidence="4" id="KW-1185">Reference proteome</keyword>
<organism evidence="3 4">
    <name type="scientific">Pseudomonas fluvialis</name>
    <dbReference type="NCBI Taxonomy" id="1793966"/>
    <lineage>
        <taxon>Bacteria</taxon>
        <taxon>Pseudomonadati</taxon>
        <taxon>Pseudomonadota</taxon>
        <taxon>Gammaproteobacteria</taxon>
        <taxon>Pseudomonadales</taxon>
        <taxon>Pseudomonadaceae</taxon>
        <taxon>Pseudomonas</taxon>
    </lineage>
</organism>
<keyword evidence="1" id="KW-0997">Cell inner membrane</keyword>
<sequence>MKLWVLIVNYRTPQLTLGCVRSLLPLLSEGIDVRAVVIDNCSADGSAELLKQELPRLECGFPISFIVSPRNGGFAYGNNEAIRQCLAEVLSGEGAGTDEFVWLLNPDAYLQANAVRPLLEFFHDRPQVGIVGSRIEDEDGGVRCSAFRQPTLWSEIDATLGFGPLSRLLERYRIAPPPSAQPHQTDWVSGASLFMRAELLSVVGLMDERYFMYFEETDYCLAAQAHGYQVWYWPDFSVVHLAGQASGVTGKTRMLKRRPKYWFDSRDYFFRKHHGAGYLHLANLAWLLCYPVGRAWRAVRRKPNENPPRLWWDFLRYSYLGAK</sequence>
<protein>
    <submittedName>
        <fullName evidence="3">GT2 family glycosyltransferase</fullName>
    </submittedName>
</protein>
<dbReference type="AlphaFoldDB" id="A0A7X0EUW9"/>
<dbReference type="PANTHER" id="PTHR43179:SF7">
    <property type="entry name" value="RHAMNOSYLTRANSFERASE WBBL"/>
    <property type="match status" value="1"/>
</dbReference>
<dbReference type="CDD" id="cd04186">
    <property type="entry name" value="GT_2_like_c"/>
    <property type="match status" value="1"/>
</dbReference>
<reference evidence="3 4" key="1">
    <citation type="submission" date="2020-08" db="EMBL/GenBank/DDBJ databases">
        <title>Functional genomics of gut bacteria from endangered species of beetles.</title>
        <authorList>
            <person name="Carlos-Shanley C."/>
        </authorList>
    </citation>
    <scope>NUCLEOTIDE SEQUENCE [LARGE SCALE GENOMIC DNA]</scope>
    <source>
        <strain evidence="3 4">S00202</strain>
    </source>
</reference>
<dbReference type="Gene3D" id="3.90.550.10">
    <property type="entry name" value="Spore Coat Polysaccharide Biosynthesis Protein SpsA, Chain A"/>
    <property type="match status" value="1"/>
</dbReference>
<dbReference type="EMBL" id="JACHLL010000005">
    <property type="protein sequence ID" value="MBB6342619.1"/>
    <property type="molecule type" value="Genomic_DNA"/>
</dbReference>
<comment type="caution">
    <text evidence="3">The sequence shown here is derived from an EMBL/GenBank/DDBJ whole genome shotgun (WGS) entry which is preliminary data.</text>
</comment>
<evidence type="ECO:0000313" key="4">
    <source>
        <dbReference type="Proteomes" id="UP000557193"/>
    </source>
</evidence>
<evidence type="ECO:0000259" key="2">
    <source>
        <dbReference type="Pfam" id="PF00535"/>
    </source>
</evidence>
<feature type="domain" description="Glycosyltransferase 2-like" evidence="2">
    <location>
        <begin position="5"/>
        <end position="148"/>
    </location>
</feature>
<dbReference type="RefSeq" id="WP_184684264.1">
    <property type="nucleotide sequence ID" value="NZ_JACHLL010000005.1"/>
</dbReference>
<evidence type="ECO:0000256" key="1">
    <source>
        <dbReference type="ARBA" id="ARBA00022519"/>
    </source>
</evidence>
<name>A0A7X0EUW9_9PSED</name>
<dbReference type="PANTHER" id="PTHR43179">
    <property type="entry name" value="RHAMNOSYLTRANSFERASE WBBL"/>
    <property type="match status" value="1"/>
</dbReference>
<dbReference type="GO" id="GO:0016740">
    <property type="term" value="F:transferase activity"/>
    <property type="evidence" value="ECO:0007669"/>
    <property type="project" value="UniProtKB-KW"/>
</dbReference>
<proteinExistence type="predicted"/>
<dbReference type="InterPro" id="IPR001173">
    <property type="entry name" value="Glyco_trans_2-like"/>
</dbReference>
<keyword evidence="1" id="KW-1003">Cell membrane</keyword>
<dbReference type="InterPro" id="IPR029044">
    <property type="entry name" value="Nucleotide-diphossugar_trans"/>
</dbReference>
<evidence type="ECO:0000313" key="3">
    <source>
        <dbReference type="EMBL" id="MBB6342619.1"/>
    </source>
</evidence>
<dbReference type="Pfam" id="PF00535">
    <property type="entry name" value="Glycos_transf_2"/>
    <property type="match status" value="1"/>
</dbReference>
<gene>
    <name evidence="3" type="ORF">HNP49_002801</name>
</gene>
<dbReference type="Proteomes" id="UP000557193">
    <property type="component" value="Unassembled WGS sequence"/>
</dbReference>
<keyword evidence="1" id="KW-0472">Membrane</keyword>
<accession>A0A7X0EUW9</accession>
<dbReference type="SUPFAM" id="SSF53448">
    <property type="entry name" value="Nucleotide-diphospho-sugar transferases"/>
    <property type="match status" value="1"/>
</dbReference>
<keyword evidence="3" id="KW-0808">Transferase</keyword>